<gene>
    <name evidence="1" type="primary">TFB2_2</name>
    <name evidence="1" type="ORF">EV182_007071</name>
</gene>
<name>A0ACC1HB53_9FUNG</name>
<dbReference type="EMBL" id="JAMZIH010008298">
    <property type="protein sequence ID" value="KAJ1672492.1"/>
    <property type="molecule type" value="Genomic_DNA"/>
</dbReference>
<proteinExistence type="predicted"/>
<organism evidence="1 2">
    <name type="scientific">Spiromyces aspiralis</name>
    <dbReference type="NCBI Taxonomy" id="68401"/>
    <lineage>
        <taxon>Eukaryota</taxon>
        <taxon>Fungi</taxon>
        <taxon>Fungi incertae sedis</taxon>
        <taxon>Zoopagomycota</taxon>
        <taxon>Kickxellomycotina</taxon>
        <taxon>Kickxellomycetes</taxon>
        <taxon>Kickxellales</taxon>
        <taxon>Kickxellaceae</taxon>
        <taxon>Spiromyces</taxon>
    </lineage>
</organism>
<feature type="non-terminal residue" evidence="1">
    <location>
        <position position="1"/>
    </location>
</feature>
<reference evidence="1" key="1">
    <citation type="submission" date="2022-06" db="EMBL/GenBank/DDBJ databases">
        <title>Phylogenomic reconstructions and comparative analyses of Kickxellomycotina fungi.</title>
        <authorList>
            <person name="Reynolds N.K."/>
            <person name="Stajich J.E."/>
            <person name="Barry K."/>
            <person name="Grigoriev I.V."/>
            <person name="Crous P."/>
            <person name="Smith M.E."/>
        </authorList>
    </citation>
    <scope>NUCLEOTIDE SEQUENCE</scope>
    <source>
        <strain evidence="1">RSA 2271</strain>
    </source>
</reference>
<evidence type="ECO:0000313" key="2">
    <source>
        <dbReference type="Proteomes" id="UP001145114"/>
    </source>
</evidence>
<dbReference type="Proteomes" id="UP001145114">
    <property type="component" value="Unassembled WGS sequence"/>
</dbReference>
<evidence type="ECO:0000313" key="1">
    <source>
        <dbReference type="EMBL" id="KAJ1672492.1"/>
    </source>
</evidence>
<comment type="caution">
    <text evidence="1">The sequence shown here is derived from an EMBL/GenBank/DDBJ whole genome shotgun (WGS) entry which is preliminary data.</text>
</comment>
<accession>A0ACC1HB53</accession>
<sequence length="230" mass="26090">NEEQVEHSQEPQKLHIVEILDFLFQLSSLEMGQAYLVESLTHAQRQMLADLREFGLTFQQRGSNKFYPTRLVTVLSSLHSGSGATPLSNVGIGATSLDVDATQLPTSTGFIILETNYMRHHWSGTSVIDSPLQTSILSLFVEMHSRFPNLITGRITRDSVRRAFNNGITAEQIIMYMMAHAHPQLRSKTPVLPITVTDQIRLWEQEKERINMTPGFMYSSFNKMSDFETV</sequence>
<feature type="non-terminal residue" evidence="1">
    <location>
        <position position="230"/>
    </location>
</feature>
<keyword evidence="2" id="KW-1185">Reference proteome</keyword>
<protein>
    <submittedName>
        <fullName evidence="1">RNA polymerase II transcription factor B 52 kDa subunit</fullName>
    </submittedName>
</protein>